<dbReference type="GeneID" id="93527957"/>
<dbReference type="OrthoDB" id="1246284at2"/>
<evidence type="ECO:0000313" key="3">
    <source>
        <dbReference type="Proteomes" id="UP000596202"/>
    </source>
</evidence>
<dbReference type="EMBL" id="CP068108">
    <property type="protein sequence ID" value="QQT98532.1"/>
    <property type="molecule type" value="Genomic_DNA"/>
</dbReference>
<dbReference type="Proteomes" id="UP000596202">
    <property type="component" value="Chromosome"/>
</dbReference>
<name>A0A9Q7E7D6_MYROD</name>
<feature type="chain" id="PRO_5040369315" description="IgGFc-binding protein N-terminal domain-containing protein" evidence="1">
    <location>
        <begin position="24"/>
        <end position="396"/>
    </location>
</feature>
<sequence length="396" mass="42334">MKTKYCTIPLVVLLLGVSTALFAQTGINTKKPYGVFHIDGASSVETTNPLHDKPTILQQSDDFIVLESGSVGVGTIEPHASAILELKSDKKGILIPKVTLQNATDIVTVKDPEKGLMVYNKKVTTGLQYEGFVYWDGQQWKTLANDVLAQPKVTTLHCNEAVLSPAVLKSGVPYVGYLTIPYSGGNGAKYEEGSPLSSFGNGGLVATLESGQLTRGNGKLTYKVVGTPNNDGGETGRAVFSLVFGEQHCVALVGESPSGNSGFKTEKLVYTGSQPNLNQVLTIGRFQFRYNTSSSSTSGWGPQIALVNSVSMGETYQIGVDRRQGQGGSSGFYTREVTLSSRNDFQFMGNSMGAGDVAGVFTYYVGDVAHKTLYKVTFYHAGNGGGVYAILAEQYY</sequence>
<accession>A0A9Q7E7D6</accession>
<gene>
    <name evidence="2" type="ORF">I6I88_09840</name>
</gene>
<organism evidence="2 3">
    <name type="scientific">Myroides odoratus</name>
    <name type="common">Flavobacterium odoratum</name>
    <dbReference type="NCBI Taxonomy" id="256"/>
    <lineage>
        <taxon>Bacteria</taxon>
        <taxon>Pseudomonadati</taxon>
        <taxon>Bacteroidota</taxon>
        <taxon>Flavobacteriia</taxon>
        <taxon>Flavobacteriales</taxon>
        <taxon>Flavobacteriaceae</taxon>
        <taxon>Myroides</taxon>
    </lineage>
</organism>
<reference evidence="2 3" key="1">
    <citation type="submission" date="2021-01" db="EMBL/GenBank/DDBJ databases">
        <title>FDA dAtabase for Regulatory Grade micrObial Sequences (FDA-ARGOS): Supporting development and validation of Infectious Disease Dx tests.</title>
        <authorList>
            <person name="Sproer C."/>
            <person name="Gronow S."/>
            <person name="Severitt S."/>
            <person name="Schroder I."/>
            <person name="Tallon L."/>
            <person name="Sadzewicz L."/>
            <person name="Zhao X."/>
            <person name="Boylan J."/>
            <person name="Ott S."/>
            <person name="Bowen H."/>
            <person name="Vavikolanu K."/>
            <person name="Mehta A."/>
            <person name="Aluvathingal J."/>
            <person name="Nadendla S."/>
            <person name="Lowell S."/>
            <person name="Myers T."/>
            <person name="Yan Y."/>
            <person name="Sichtig H."/>
        </authorList>
    </citation>
    <scope>NUCLEOTIDE SEQUENCE [LARGE SCALE GENOMIC DNA]</scope>
    <source>
        <strain evidence="2 3">FDAARGOS_1131</strain>
    </source>
</reference>
<feature type="signal peptide" evidence="1">
    <location>
        <begin position="1"/>
        <end position="23"/>
    </location>
</feature>
<evidence type="ECO:0000313" key="2">
    <source>
        <dbReference type="EMBL" id="QQT98532.1"/>
    </source>
</evidence>
<keyword evidence="1" id="KW-0732">Signal</keyword>
<dbReference type="AlphaFoldDB" id="A0A9Q7E7D6"/>
<evidence type="ECO:0008006" key="4">
    <source>
        <dbReference type="Google" id="ProtNLM"/>
    </source>
</evidence>
<evidence type="ECO:0000256" key="1">
    <source>
        <dbReference type="SAM" id="SignalP"/>
    </source>
</evidence>
<protein>
    <recommendedName>
        <fullName evidence="4">IgGFc-binding protein N-terminal domain-containing protein</fullName>
    </recommendedName>
</protein>
<proteinExistence type="predicted"/>
<dbReference type="RefSeq" id="WP_002985379.1">
    <property type="nucleotide sequence ID" value="NZ_CP068108.1"/>
</dbReference>